<proteinExistence type="predicted"/>
<dbReference type="EMBL" id="AQQW01000005">
    <property type="protein sequence ID" value="ETW12718.1"/>
    <property type="molecule type" value="Genomic_DNA"/>
</dbReference>
<sequence>MTGTFIRAALLAAVAASPALANDYTDPTWPCIQRKVEQLSPGLMWPIDPATVDPEMSEDTARAARELAATLALRRVDLETAEARVAEFTQAHGTDSMVLASVFLDVFDTLSTRRQAVMGGIEDYSLGQIELSERIDGARSEMDTAMEAEDPDFDRVDALEEQIAWDERIYTDRQRTLQYVCETPVLIEKRLFALAQMLQGAAGG</sequence>
<evidence type="ECO:0000256" key="1">
    <source>
        <dbReference type="SAM" id="SignalP"/>
    </source>
</evidence>
<keyword evidence="3" id="KW-1185">Reference proteome</keyword>
<dbReference type="PATRIC" id="fig|1317118.6.peg.1909"/>
<organism evidence="2 3">
    <name type="scientific">Roseivivax marinus</name>
    <dbReference type="NCBI Taxonomy" id="1379903"/>
    <lineage>
        <taxon>Bacteria</taxon>
        <taxon>Pseudomonadati</taxon>
        <taxon>Pseudomonadota</taxon>
        <taxon>Alphaproteobacteria</taxon>
        <taxon>Rhodobacterales</taxon>
        <taxon>Roseobacteraceae</taxon>
        <taxon>Roseivivax</taxon>
    </lineage>
</organism>
<dbReference type="RefSeq" id="WP_043844044.1">
    <property type="nucleotide sequence ID" value="NZ_AQQW01000005.1"/>
</dbReference>
<dbReference type="Proteomes" id="UP000019063">
    <property type="component" value="Unassembled WGS sequence"/>
</dbReference>
<name>W4HJX2_9RHOB</name>
<comment type="caution">
    <text evidence="2">The sequence shown here is derived from an EMBL/GenBank/DDBJ whole genome shotgun (WGS) entry which is preliminary data.</text>
</comment>
<accession>W4HJX2</accession>
<dbReference type="AlphaFoldDB" id="W4HJX2"/>
<evidence type="ECO:0000313" key="3">
    <source>
        <dbReference type="Proteomes" id="UP000019063"/>
    </source>
</evidence>
<feature type="signal peptide" evidence="1">
    <location>
        <begin position="1"/>
        <end position="21"/>
    </location>
</feature>
<evidence type="ECO:0000313" key="2">
    <source>
        <dbReference type="EMBL" id="ETW12718.1"/>
    </source>
</evidence>
<reference evidence="2 3" key="1">
    <citation type="journal article" date="2014" name="Antonie Van Leeuwenhoek">
        <title>Roseivivax atlanticus sp. nov., isolated from surface seawater of the Atlantic Ocean.</title>
        <authorList>
            <person name="Li G."/>
            <person name="Lai Q."/>
            <person name="Liu X."/>
            <person name="Sun F."/>
            <person name="Shao Z."/>
        </authorList>
    </citation>
    <scope>NUCLEOTIDE SEQUENCE [LARGE SCALE GENOMIC DNA]</scope>
    <source>
        <strain evidence="2 3">22II-s10s</strain>
    </source>
</reference>
<gene>
    <name evidence="2" type="ORF">ATO8_09253</name>
</gene>
<keyword evidence="1" id="KW-0732">Signal</keyword>
<protein>
    <submittedName>
        <fullName evidence="2">Uncharacterized protein</fullName>
    </submittedName>
</protein>
<feature type="chain" id="PRO_5004843153" evidence="1">
    <location>
        <begin position="22"/>
        <end position="204"/>
    </location>
</feature>
<dbReference type="eggNOG" id="ENOG5031PRJ">
    <property type="taxonomic scope" value="Bacteria"/>
</dbReference>
<dbReference type="STRING" id="1379903.ATO8_09253"/>